<sequence length="324" mass="36610">MSLENLKLLTERPNENLRELSFESAFIYSKSKDLSRSICEKAVFELLSTLPPTLKELTVKNFKSSPTQNYNLWTPLTSSTCQNLTYLDISGSSAILAKPHPTSLSGYSNLAYYNNLRSIGEFLNRFNLQNLQELNIFNTSLTGTFEDVGNARTEQDVHRLRSGCRKGPLTSQHPSFSSRNFYTKPLRVNAKDGHRLRESVTLKCAICHVAIAEDVRSYMKAPPHQGHVSYEILFDFVSPDCTPLPLDDLTFKSVRLRDMLPAESIPPGVSEEMLNQRQVMINCRNNCHEVKDQFLIAGQDGFMVDTRDYKYSAAVGEGLCYEAD</sequence>
<evidence type="ECO:0000313" key="2">
    <source>
        <dbReference type="Proteomes" id="UP001162640"/>
    </source>
</evidence>
<name>A0A9W7EEE9_9STRA</name>
<organism evidence="1 2">
    <name type="scientific">Triparma laevis f. inornata</name>
    <dbReference type="NCBI Taxonomy" id="1714386"/>
    <lineage>
        <taxon>Eukaryota</taxon>
        <taxon>Sar</taxon>
        <taxon>Stramenopiles</taxon>
        <taxon>Ochrophyta</taxon>
        <taxon>Bolidophyceae</taxon>
        <taxon>Parmales</taxon>
        <taxon>Triparmaceae</taxon>
        <taxon>Triparma</taxon>
    </lineage>
</organism>
<accession>A0A9W7EEE9</accession>
<reference evidence="2" key="1">
    <citation type="journal article" date="2023" name="Commun. Biol.">
        <title>Genome analysis of Parmales, the sister group of diatoms, reveals the evolutionary specialization of diatoms from phago-mixotrophs to photoautotrophs.</title>
        <authorList>
            <person name="Ban H."/>
            <person name="Sato S."/>
            <person name="Yoshikawa S."/>
            <person name="Yamada K."/>
            <person name="Nakamura Y."/>
            <person name="Ichinomiya M."/>
            <person name="Sato N."/>
            <person name="Blanc-Mathieu R."/>
            <person name="Endo H."/>
            <person name="Kuwata A."/>
            <person name="Ogata H."/>
        </authorList>
    </citation>
    <scope>NUCLEOTIDE SEQUENCE [LARGE SCALE GENOMIC DNA]</scope>
</reference>
<dbReference type="InterPro" id="IPR032675">
    <property type="entry name" value="LRR_dom_sf"/>
</dbReference>
<gene>
    <name evidence="1" type="ORF">TL16_g06884</name>
</gene>
<evidence type="ECO:0000313" key="1">
    <source>
        <dbReference type="EMBL" id="GMH75827.1"/>
    </source>
</evidence>
<protein>
    <submittedName>
        <fullName evidence="1">Uncharacterized protein</fullName>
    </submittedName>
</protein>
<dbReference type="SUPFAM" id="SSF52047">
    <property type="entry name" value="RNI-like"/>
    <property type="match status" value="1"/>
</dbReference>
<dbReference type="Proteomes" id="UP001162640">
    <property type="component" value="Unassembled WGS sequence"/>
</dbReference>
<proteinExistence type="predicted"/>
<dbReference type="AlphaFoldDB" id="A0A9W7EEE9"/>
<dbReference type="Gene3D" id="3.80.10.10">
    <property type="entry name" value="Ribonuclease Inhibitor"/>
    <property type="match status" value="1"/>
</dbReference>
<comment type="caution">
    <text evidence="1">The sequence shown here is derived from an EMBL/GenBank/DDBJ whole genome shotgun (WGS) entry which is preliminary data.</text>
</comment>
<dbReference type="EMBL" id="BLQM01000213">
    <property type="protein sequence ID" value="GMH75827.1"/>
    <property type="molecule type" value="Genomic_DNA"/>
</dbReference>